<proteinExistence type="predicted"/>
<evidence type="ECO:0000313" key="2">
    <source>
        <dbReference type="EMBL" id="MBB5327329.1"/>
    </source>
</evidence>
<keyword evidence="3" id="KW-1185">Reference proteome</keyword>
<keyword evidence="1" id="KW-0472">Membrane</keyword>
<evidence type="ECO:0008006" key="4">
    <source>
        <dbReference type="Google" id="ProtNLM"/>
    </source>
</evidence>
<gene>
    <name evidence="2" type="ORF">HDF14_000934</name>
</gene>
<keyword evidence="1" id="KW-0812">Transmembrane</keyword>
<keyword evidence="1" id="KW-1133">Transmembrane helix</keyword>
<dbReference type="RefSeq" id="WP_183973948.1">
    <property type="nucleotide sequence ID" value="NZ_JACHEB010000002.1"/>
</dbReference>
<reference evidence="2 3" key="1">
    <citation type="submission" date="2020-08" db="EMBL/GenBank/DDBJ databases">
        <title>Genomic Encyclopedia of Type Strains, Phase IV (KMG-V): Genome sequencing to study the core and pangenomes of soil and plant-associated prokaryotes.</title>
        <authorList>
            <person name="Whitman W."/>
        </authorList>
    </citation>
    <scope>NUCLEOTIDE SEQUENCE [LARGE SCALE GENOMIC DNA]</scope>
    <source>
        <strain evidence="2 3">X5P2</strain>
    </source>
</reference>
<organism evidence="2 3">
    <name type="scientific">Tunturiibacter gelidiferens</name>
    <dbReference type="NCBI Taxonomy" id="3069689"/>
    <lineage>
        <taxon>Bacteria</taxon>
        <taxon>Pseudomonadati</taxon>
        <taxon>Acidobacteriota</taxon>
        <taxon>Terriglobia</taxon>
        <taxon>Terriglobales</taxon>
        <taxon>Acidobacteriaceae</taxon>
        <taxon>Tunturiibacter</taxon>
    </lineage>
</organism>
<feature type="transmembrane region" description="Helical" evidence="1">
    <location>
        <begin position="6"/>
        <end position="28"/>
    </location>
</feature>
<protein>
    <recommendedName>
        <fullName evidence="4">Transmembrane protein</fullName>
    </recommendedName>
</protein>
<dbReference type="Proteomes" id="UP000535182">
    <property type="component" value="Unassembled WGS sequence"/>
</dbReference>
<evidence type="ECO:0000313" key="3">
    <source>
        <dbReference type="Proteomes" id="UP000535182"/>
    </source>
</evidence>
<dbReference type="EMBL" id="JACHEB010000002">
    <property type="protein sequence ID" value="MBB5327329.1"/>
    <property type="molecule type" value="Genomic_DNA"/>
</dbReference>
<dbReference type="AlphaFoldDB" id="A0A9X0QBI5"/>
<evidence type="ECO:0000256" key="1">
    <source>
        <dbReference type="SAM" id="Phobius"/>
    </source>
</evidence>
<name>A0A9X0QBI5_9BACT</name>
<sequence length="62" mass="6819">MSMGMGLFYVTVFGFFFVGGVGGLVLWFTAFLRGVLEKEGVWVWCFDGESVVECVADVVAKQ</sequence>
<comment type="caution">
    <text evidence="2">The sequence shown here is derived from an EMBL/GenBank/DDBJ whole genome shotgun (WGS) entry which is preliminary data.</text>
</comment>
<accession>A0A9X0QBI5</accession>